<evidence type="ECO:0000256" key="4">
    <source>
        <dbReference type="ARBA" id="ARBA00022763"/>
    </source>
</evidence>
<evidence type="ECO:0000256" key="7">
    <source>
        <dbReference type="HAMAP-Rule" id="MF_03166"/>
    </source>
</evidence>
<evidence type="ECO:0000256" key="8">
    <source>
        <dbReference type="PROSITE-ProRule" id="PRU10072"/>
    </source>
</evidence>
<evidence type="ECO:0000256" key="6">
    <source>
        <dbReference type="ARBA" id="ARBA00023204"/>
    </source>
</evidence>
<dbReference type="CDD" id="cd10027">
    <property type="entry name" value="UDG-F1-like"/>
    <property type="match status" value="1"/>
</dbReference>
<dbReference type="InterPro" id="IPR005122">
    <property type="entry name" value="Uracil-DNA_glycosylase-like"/>
</dbReference>
<dbReference type="SMART" id="SM00987">
    <property type="entry name" value="UreE_C"/>
    <property type="match status" value="1"/>
</dbReference>
<dbReference type="GO" id="GO:0005739">
    <property type="term" value="C:mitochondrion"/>
    <property type="evidence" value="ECO:0007669"/>
    <property type="project" value="UniProtKB-SubCell"/>
</dbReference>
<dbReference type="GO" id="GO:0005634">
    <property type="term" value="C:nucleus"/>
    <property type="evidence" value="ECO:0007669"/>
    <property type="project" value="UniProtKB-SubCell"/>
</dbReference>
<keyword evidence="7" id="KW-0496">Mitochondrion</keyword>
<dbReference type="InterPro" id="IPR018085">
    <property type="entry name" value="Ura-DNA_Glyclase_AS"/>
</dbReference>
<dbReference type="FunFam" id="3.40.470.10:FF:000001">
    <property type="entry name" value="Uracil-DNA glycosylase"/>
    <property type="match status" value="1"/>
</dbReference>
<organism evidence="11 12">
    <name type="scientific">Bursaphelenchus okinawaensis</name>
    <dbReference type="NCBI Taxonomy" id="465554"/>
    <lineage>
        <taxon>Eukaryota</taxon>
        <taxon>Metazoa</taxon>
        <taxon>Ecdysozoa</taxon>
        <taxon>Nematoda</taxon>
        <taxon>Chromadorea</taxon>
        <taxon>Rhabditida</taxon>
        <taxon>Tylenchina</taxon>
        <taxon>Tylenchomorpha</taxon>
        <taxon>Aphelenchoidea</taxon>
        <taxon>Aphelenchoididae</taxon>
        <taxon>Bursaphelenchus</taxon>
    </lineage>
</organism>
<evidence type="ECO:0000313" key="12">
    <source>
        <dbReference type="Proteomes" id="UP000614601"/>
    </source>
</evidence>
<keyword evidence="12" id="KW-1185">Reference proteome</keyword>
<dbReference type="AlphaFoldDB" id="A0A811KCR6"/>
<comment type="similarity">
    <text evidence="2 7 9">Belongs to the uracil-DNA glycosylase (UDG) superfamily. UNG family.</text>
</comment>
<dbReference type="EC" id="3.2.2.27" evidence="3 7"/>
<evidence type="ECO:0000256" key="9">
    <source>
        <dbReference type="RuleBase" id="RU003780"/>
    </source>
</evidence>
<comment type="caution">
    <text evidence="11">The sequence shown here is derived from an EMBL/GenBank/DDBJ whole genome shotgun (WGS) entry which is preliminary data.</text>
</comment>
<dbReference type="NCBIfam" id="NF003592">
    <property type="entry name" value="PRK05254.1-5"/>
    <property type="match status" value="1"/>
</dbReference>
<feature type="domain" description="Uracil-DNA glycosylase-like" evidence="10">
    <location>
        <begin position="111"/>
        <end position="271"/>
    </location>
</feature>
<proteinExistence type="inferred from homology"/>
<dbReference type="HAMAP" id="MF_00148">
    <property type="entry name" value="UDG"/>
    <property type="match status" value="1"/>
</dbReference>
<dbReference type="GO" id="GO:0097510">
    <property type="term" value="P:base-excision repair, AP site formation via deaminated base removal"/>
    <property type="evidence" value="ECO:0007669"/>
    <property type="project" value="TreeGrafter"/>
</dbReference>
<dbReference type="Proteomes" id="UP000614601">
    <property type="component" value="Unassembled WGS sequence"/>
</dbReference>
<dbReference type="EMBL" id="CAJFCW020000003">
    <property type="protein sequence ID" value="CAG9100570.1"/>
    <property type="molecule type" value="Genomic_DNA"/>
</dbReference>
<evidence type="ECO:0000259" key="10">
    <source>
        <dbReference type="SMART" id="SM00986"/>
    </source>
</evidence>
<dbReference type="SUPFAM" id="SSF52141">
    <property type="entry name" value="Uracil-DNA glycosylase-like"/>
    <property type="match status" value="1"/>
</dbReference>
<dbReference type="NCBIfam" id="TIGR00628">
    <property type="entry name" value="ung"/>
    <property type="match status" value="1"/>
</dbReference>
<comment type="catalytic activity">
    <reaction evidence="1 7 9">
        <text>Hydrolyzes single-stranded DNA or mismatched double-stranded DNA and polynucleotides, releasing free uracil.</text>
        <dbReference type="EC" id="3.2.2.27"/>
    </reaction>
</comment>
<evidence type="ECO:0000256" key="5">
    <source>
        <dbReference type="ARBA" id="ARBA00022801"/>
    </source>
</evidence>
<gene>
    <name evidence="11" type="ORF">BOKJ2_LOCUS5017</name>
</gene>
<dbReference type="InterPro" id="IPR036895">
    <property type="entry name" value="Uracil-DNA_glycosylase-like_sf"/>
</dbReference>
<dbReference type="GO" id="GO:0004844">
    <property type="term" value="F:uracil DNA N-glycosylase activity"/>
    <property type="evidence" value="ECO:0007669"/>
    <property type="project" value="UniProtKB-UniRule"/>
</dbReference>
<dbReference type="NCBIfam" id="NF003589">
    <property type="entry name" value="PRK05254.1-2"/>
    <property type="match status" value="1"/>
</dbReference>
<evidence type="ECO:0000256" key="2">
    <source>
        <dbReference type="ARBA" id="ARBA00008184"/>
    </source>
</evidence>
<comment type="subcellular location">
    <subcellularLocation>
        <location evidence="7">Mitochondrion</location>
    </subcellularLocation>
    <subcellularLocation>
        <location evidence="7">Nucleus</location>
    </subcellularLocation>
</comment>
<sequence length="284" mass="32765">MAENELSSVPAKRQRLDDHEFKAKENLERRNDKSGTCCEFVDIEDCDKCGSTIMNFEDLSEECFNDARWKEVVLKEFSTGYMKSLKKKLDLDMRKGFEVFPPLSLIFNAFNLTPFEKIKVVIIGQDPYHNPGEAMGLSFSVPEGVKIPPSLRNIYKELRKEYSDFVIPTHGNLIKWAEQGVFLLNATLTVIKNKANSHSEYGWQKFTDNVIRAINRNLEGVVFMLWGNFAQKKANFIDVKKHTVIKTAHPSPLSYRKFEDCKCFTKVNKALEKYGKDLINWTDL</sequence>
<dbReference type="PANTHER" id="PTHR11264:SF7">
    <property type="entry name" value="URACIL-DNA GLYCOSYLASE"/>
    <property type="match status" value="1"/>
</dbReference>
<reference evidence="11" key="1">
    <citation type="submission" date="2020-09" db="EMBL/GenBank/DDBJ databases">
        <authorList>
            <person name="Kikuchi T."/>
        </authorList>
    </citation>
    <scope>NUCLEOTIDE SEQUENCE</scope>
    <source>
        <strain evidence="11">SH1</strain>
    </source>
</reference>
<name>A0A811KCR6_9BILA</name>
<dbReference type="Gene3D" id="3.40.470.10">
    <property type="entry name" value="Uracil-DNA glycosylase-like domain"/>
    <property type="match status" value="1"/>
</dbReference>
<dbReference type="Proteomes" id="UP000783686">
    <property type="component" value="Unassembled WGS sequence"/>
</dbReference>
<dbReference type="Pfam" id="PF03167">
    <property type="entry name" value="UDG"/>
    <property type="match status" value="1"/>
</dbReference>
<comment type="function">
    <text evidence="7 9">Excises uracil residues from the DNA which can arise as a result of misincorporation of dUMP residues by DNA polymerase or due to deamination of cytosine.</text>
</comment>
<feature type="active site" description="Proton acceptor" evidence="7 8">
    <location>
        <position position="126"/>
    </location>
</feature>
<accession>A0A811KCR6</accession>
<dbReference type="SMART" id="SM00986">
    <property type="entry name" value="UDG"/>
    <property type="match status" value="1"/>
</dbReference>
<keyword evidence="6 7" id="KW-0234">DNA repair</keyword>
<keyword evidence="7" id="KW-0539">Nucleus</keyword>
<evidence type="ECO:0000256" key="1">
    <source>
        <dbReference type="ARBA" id="ARBA00001400"/>
    </source>
</evidence>
<keyword evidence="5 7" id="KW-0378">Hydrolase</keyword>
<dbReference type="EMBL" id="CAJFDH010000003">
    <property type="protein sequence ID" value="CAD5213287.1"/>
    <property type="molecule type" value="Genomic_DNA"/>
</dbReference>
<protein>
    <recommendedName>
        <fullName evidence="3 7">Uracil-DNA glycosylase</fullName>
        <shortName evidence="7">UDG</shortName>
        <ecNumber evidence="3 7">3.2.2.27</ecNumber>
    </recommendedName>
</protein>
<dbReference type="NCBIfam" id="NF003588">
    <property type="entry name" value="PRK05254.1-1"/>
    <property type="match status" value="1"/>
</dbReference>
<evidence type="ECO:0000256" key="3">
    <source>
        <dbReference type="ARBA" id="ARBA00012030"/>
    </source>
</evidence>
<dbReference type="OrthoDB" id="10031947at2759"/>
<dbReference type="PROSITE" id="PS00130">
    <property type="entry name" value="U_DNA_GLYCOSYLASE"/>
    <property type="match status" value="1"/>
</dbReference>
<dbReference type="InterPro" id="IPR002043">
    <property type="entry name" value="UDG_fam1"/>
</dbReference>
<evidence type="ECO:0000313" key="11">
    <source>
        <dbReference type="EMBL" id="CAD5213287.1"/>
    </source>
</evidence>
<dbReference type="PANTHER" id="PTHR11264">
    <property type="entry name" value="URACIL-DNA GLYCOSYLASE"/>
    <property type="match status" value="1"/>
</dbReference>
<keyword evidence="4 7" id="KW-0227">DNA damage</keyword>